<protein>
    <recommendedName>
        <fullName evidence="2">Putative restriction endonuclease domain-containing protein</fullName>
    </recommendedName>
</protein>
<dbReference type="CDD" id="cd06260">
    <property type="entry name" value="DUF820-like"/>
    <property type="match status" value="1"/>
</dbReference>
<keyword evidence="4" id="KW-1185">Reference proteome</keyword>
<evidence type="ECO:0000313" key="3">
    <source>
        <dbReference type="EMBL" id="BAP56102.1"/>
    </source>
</evidence>
<dbReference type="InterPro" id="IPR012296">
    <property type="entry name" value="Nuclease_put_TT1808"/>
</dbReference>
<dbReference type="InterPro" id="IPR008538">
    <property type="entry name" value="Uma2"/>
</dbReference>
<evidence type="ECO:0000313" key="4">
    <source>
        <dbReference type="Proteomes" id="UP000031623"/>
    </source>
</evidence>
<dbReference type="Pfam" id="PF05685">
    <property type="entry name" value="Uma2"/>
    <property type="match status" value="1"/>
</dbReference>
<dbReference type="PANTHER" id="PTHR33352:SF3">
    <property type="entry name" value="SLR1612 PROTEIN"/>
    <property type="match status" value="1"/>
</dbReference>
<evidence type="ECO:0000259" key="2">
    <source>
        <dbReference type="Pfam" id="PF05685"/>
    </source>
</evidence>
<gene>
    <name evidence="3" type="ORF">THII_1805</name>
</gene>
<sequence>MTIATELSPPSKNDNLPNELDFEAPPQLLDPADWPKIDHLITEDDTPVDNIPSAKQQRLLVESLYTSWRGTGTTPAFIADANIGIFFAVGSPALVPDMFLSLDVQVAEEWWHKRHRSYFLWEFGKPPEVVVEIVSNNKGGEDTTKMRNYARIKIAHYVIFDPQAQLSTEPLQIYELVQGRYVKQNNNILAEVGLGLTLWNGQYEDKEAVWLRWCYPDGRLILTGTERAEQEYQRAERLAAKLRELGIDPDLV</sequence>
<dbReference type="EMBL" id="AP014633">
    <property type="protein sequence ID" value="BAP56102.1"/>
    <property type="molecule type" value="Genomic_DNA"/>
</dbReference>
<name>A0A090AKD9_9GAMM</name>
<feature type="domain" description="Putative restriction endonuclease" evidence="2">
    <location>
        <begin position="51"/>
        <end position="186"/>
    </location>
</feature>
<dbReference type="Gene3D" id="3.90.1570.10">
    <property type="entry name" value="tt1808, chain A"/>
    <property type="match status" value="1"/>
</dbReference>
<accession>A0A090AKD9</accession>
<dbReference type="HOGENOM" id="CLU_075279_2_0_6"/>
<dbReference type="KEGG" id="tig:THII_1805"/>
<dbReference type="OrthoDB" id="9799703at2"/>
<reference evidence="3 4" key="1">
    <citation type="journal article" date="2014" name="ISME J.">
        <title>Ecophysiology of Thioploca ingrica as revealed by the complete genome sequence supplemented with proteomic evidence.</title>
        <authorList>
            <person name="Kojima H."/>
            <person name="Ogura Y."/>
            <person name="Yamamoto N."/>
            <person name="Togashi T."/>
            <person name="Mori H."/>
            <person name="Watanabe T."/>
            <person name="Nemoto F."/>
            <person name="Kurokawa K."/>
            <person name="Hayashi T."/>
            <person name="Fukui M."/>
        </authorList>
    </citation>
    <scope>NUCLEOTIDE SEQUENCE [LARGE SCALE GENOMIC DNA]</scope>
</reference>
<dbReference type="PANTHER" id="PTHR33352">
    <property type="entry name" value="SLR1095 PROTEIN"/>
    <property type="match status" value="1"/>
</dbReference>
<dbReference type="SUPFAM" id="SSF52980">
    <property type="entry name" value="Restriction endonuclease-like"/>
    <property type="match status" value="1"/>
</dbReference>
<feature type="region of interest" description="Disordered" evidence="1">
    <location>
        <begin position="1"/>
        <end position="21"/>
    </location>
</feature>
<proteinExistence type="predicted"/>
<evidence type="ECO:0000256" key="1">
    <source>
        <dbReference type="SAM" id="MobiDB-lite"/>
    </source>
</evidence>
<organism evidence="3 4">
    <name type="scientific">Thioploca ingrica</name>
    <dbReference type="NCBI Taxonomy" id="40754"/>
    <lineage>
        <taxon>Bacteria</taxon>
        <taxon>Pseudomonadati</taxon>
        <taxon>Pseudomonadota</taxon>
        <taxon>Gammaproteobacteria</taxon>
        <taxon>Thiotrichales</taxon>
        <taxon>Thiotrichaceae</taxon>
        <taxon>Thioploca</taxon>
    </lineage>
</organism>
<dbReference type="STRING" id="40754.THII_1805"/>
<dbReference type="AlphaFoldDB" id="A0A090AKD9"/>
<dbReference type="Proteomes" id="UP000031623">
    <property type="component" value="Chromosome"/>
</dbReference>
<dbReference type="InterPro" id="IPR011335">
    <property type="entry name" value="Restrct_endonuc-II-like"/>
</dbReference>